<evidence type="ECO:0008006" key="3">
    <source>
        <dbReference type="Google" id="ProtNLM"/>
    </source>
</evidence>
<sequence>MKKMITLFSAATLLGSCDQPLREPGFVSEQITKNATIIIDGQPDQIFPLFGAFEEKKWAEGWQPVLLYPDTETIHEGTTFVTPGHGHGEKKFTWIVTRYDNQQYIIQYLVYTENRHWIITVTCSPHHESQTAASITYAYIGHNALGNEINEAMLKKMYAHDLHDWEDAIHYYLAK</sequence>
<evidence type="ECO:0000313" key="2">
    <source>
        <dbReference type="Proteomes" id="UP000184212"/>
    </source>
</evidence>
<evidence type="ECO:0000313" key="1">
    <source>
        <dbReference type="EMBL" id="SHG59391.1"/>
    </source>
</evidence>
<accession>A0A1M5L321</accession>
<dbReference type="PROSITE" id="PS51257">
    <property type="entry name" value="PROKAR_LIPOPROTEIN"/>
    <property type="match status" value="1"/>
</dbReference>
<dbReference type="AlphaFoldDB" id="A0A1M5L321"/>
<reference evidence="1 2" key="1">
    <citation type="submission" date="2016-11" db="EMBL/GenBank/DDBJ databases">
        <authorList>
            <person name="Jaros S."/>
            <person name="Januszkiewicz K."/>
            <person name="Wedrychowicz H."/>
        </authorList>
    </citation>
    <scope>NUCLEOTIDE SEQUENCE [LARGE SCALE GENOMIC DNA]</scope>
    <source>
        <strain evidence="1 2">DSM 24574</strain>
    </source>
</reference>
<organism evidence="1 2">
    <name type="scientific">Chryseolinea serpens</name>
    <dbReference type="NCBI Taxonomy" id="947013"/>
    <lineage>
        <taxon>Bacteria</taxon>
        <taxon>Pseudomonadati</taxon>
        <taxon>Bacteroidota</taxon>
        <taxon>Cytophagia</taxon>
        <taxon>Cytophagales</taxon>
        <taxon>Fulvivirgaceae</taxon>
        <taxon>Chryseolinea</taxon>
    </lineage>
</organism>
<name>A0A1M5L321_9BACT</name>
<proteinExistence type="predicted"/>
<protein>
    <recommendedName>
        <fullName evidence="3">Polyketide cyclase / dehydrase and lipid transport</fullName>
    </recommendedName>
</protein>
<dbReference type="SUPFAM" id="SSF55961">
    <property type="entry name" value="Bet v1-like"/>
    <property type="match status" value="1"/>
</dbReference>
<gene>
    <name evidence="1" type="ORF">SAMN04488109_0986</name>
</gene>
<keyword evidence="2" id="KW-1185">Reference proteome</keyword>
<dbReference type="Proteomes" id="UP000184212">
    <property type="component" value="Unassembled WGS sequence"/>
</dbReference>
<dbReference type="EMBL" id="FQWQ01000001">
    <property type="protein sequence ID" value="SHG59391.1"/>
    <property type="molecule type" value="Genomic_DNA"/>
</dbReference>